<evidence type="ECO:0000313" key="2">
    <source>
        <dbReference type="Proteomes" id="UP000245626"/>
    </source>
</evidence>
<evidence type="ECO:0000313" key="1">
    <source>
        <dbReference type="EMBL" id="PWN46925.1"/>
    </source>
</evidence>
<protein>
    <submittedName>
        <fullName evidence="1">RNA-binding domain-containing protein</fullName>
    </submittedName>
</protein>
<proteinExistence type="predicted"/>
<name>A0ACD0NMC3_9BASI</name>
<gene>
    <name evidence="1" type="ORF">IE53DRAFT_382519</name>
</gene>
<dbReference type="EMBL" id="KZ820629">
    <property type="protein sequence ID" value="PWN46925.1"/>
    <property type="molecule type" value="Genomic_DNA"/>
</dbReference>
<keyword evidence="2" id="KW-1185">Reference proteome</keyword>
<organism evidence="1 2">
    <name type="scientific">Violaceomyces palustris</name>
    <dbReference type="NCBI Taxonomy" id="1673888"/>
    <lineage>
        <taxon>Eukaryota</taxon>
        <taxon>Fungi</taxon>
        <taxon>Dikarya</taxon>
        <taxon>Basidiomycota</taxon>
        <taxon>Ustilaginomycotina</taxon>
        <taxon>Ustilaginomycetes</taxon>
        <taxon>Violaceomycetales</taxon>
        <taxon>Violaceomycetaceae</taxon>
        <taxon>Violaceomyces</taxon>
    </lineage>
</organism>
<accession>A0ACD0NMC3</accession>
<sequence length="391" mass="41195">MSRPPELDRNQDATCYVGNLDDRATDALVWELMLQAGPIVNIHLPKDRITQTHQGYGFAEFQTEEDADYACKVLNGIKLFGKPLRINKASSDKKQIDIGANLFVGNLDANVDERTLYETFSTFGAVVGLPKVARDPTTGVSKNFGFVSYDSFEAADAAIESLNNQFLLNRPITVSYAIKKDSKTGERHGTPAERLLAAQARKNNALPQRGPPPPMWGMPAPPGMGWNRQQPGAAPAGVPPLLPPQGFAPQPLGATALPQQQQSAAASTTPTTPSLPTAPPSAQPHLPPPPPQLVPTASSAPIASTPIYAGPPPIMNGAGLGAPLPPQAQPYMGGSTLPPPPPPMGIHPMGMGYGGPPLQGYPPQQGYYAQPPAGPKYMTGANNAPLGPRKG</sequence>
<reference evidence="1 2" key="1">
    <citation type="journal article" date="2018" name="Mol. Biol. Evol.">
        <title>Broad Genomic Sampling Reveals a Smut Pathogenic Ancestry of the Fungal Clade Ustilaginomycotina.</title>
        <authorList>
            <person name="Kijpornyongpan T."/>
            <person name="Mondo S.J."/>
            <person name="Barry K."/>
            <person name="Sandor L."/>
            <person name="Lee J."/>
            <person name="Lipzen A."/>
            <person name="Pangilinan J."/>
            <person name="LaButti K."/>
            <person name="Hainaut M."/>
            <person name="Henrissat B."/>
            <person name="Grigoriev I.V."/>
            <person name="Spatafora J.W."/>
            <person name="Aime M.C."/>
        </authorList>
    </citation>
    <scope>NUCLEOTIDE SEQUENCE [LARGE SCALE GENOMIC DNA]</scope>
    <source>
        <strain evidence="1 2">SA 807</strain>
    </source>
</reference>
<dbReference type="Proteomes" id="UP000245626">
    <property type="component" value="Unassembled WGS sequence"/>
</dbReference>